<dbReference type="Proteomes" id="UP000051913">
    <property type="component" value="Unassembled WGS sequence"/>
</dbReference>
<dbReference type="RefSeq" id="WP_156438485.1">
    <property type="nucleotide sequence ID" value="NZ_LLXX01000114.1"/>
</dbReference>
<gene>
    <name evidence="1" type="ORF">CP49_37630</name>
</gene>
<evidence type="ECO:0000313" key="2">
    <source>
        <dbReference type="Proteomes" id="UP000051913"/>
    </source>
</evidence>
<reference evidence="1 2" key="1">
    <citation type="submission" date="2014-03" db="EMBL/GenBank/DDBJ databases">
        <title>Bradyrhizobium valentinum sp. nov., isolated from effective nodules of Lupinus mariae-josephae, a lupine endemic of basic-lime soils in Eastern Spain.</title>
        <authorList>
            <person name="Duran D."/>
            <person name="Rey L."/>
            <person name="Navarro A."/>
            <person name="Busquets A."/>
            <person name="Imperial J."/>
            <person name="Ruiz-Argueso T."/>
        </authorList>
    </citation>
    <scope>NUCLEOTIDE SEQUENCE [LARGE SCALE GENOMIC DNA]</scope>
    <source>
        <strain evidence="1 2">LmjM3</strain>
    </source>
</reference>
<comment type="caution">
    <text evidence="1">The sequence shown here is derived from an EMBL/GenBank/DDBJ whole genome shotgun (WGS) entry which is preliminary data.</text>
</comment>
<name>A0A0R3LKB3_9BRAD</name>
<protein>
    <submittedName>
        <fullName evidence="1">Uncharacterized protein</fullName>
    </submittedName>
</protein>
<dbReference type="AlphaFoldDB" id="A0A0R3LKB3"/>
<keyword evidence="2" id="KW-1185">Reference proteome</keyword>
<proteinExistence type="predicted"/>
<organism evidence="1 2">
    <name type="scientific">Bradyrhizobium valentinum</name>
    <dbReference type="NCBI Taxonomy" id="1518501"/>
    <lineage>
        <taxon>Bacteria</taxon>
        <taxon>Pseudomonadati</taxon>
        <taxon>Pseudomonadota</taxon>
        <taxon>Alphaproteobacteria</taxon>
        <taxon>Hyphomicrobiales</taxon>
        <taxon>Nitrobacteraceae</taxon>
        <taxon>Bradyrhizobium</taxon>
    </lineage>
</organism>
<dbReference type="EMBL" id="LLXX01000114">
    <property type="protein sequence ID" value="KRR06149.1"/>
    <property type="molecule type" value="Genomic_DNA"/>
</dbReference>
<sequence length="147" mass="17000">MTGFDVRNPPMTTGLRDQKIASLRGIEQWLFEILSSGRAPGDSMFEDVEVSWEDASIKVAVDDFRLNYEDWLRRRRFAGDPLNASRFGVRVHQIFPAITRIYPKVGDKRQWYYVIPRLAECRAEFEKLIGSTINWAGDFPQDDDLLG</sequence>
<evidence type="ECO:0000313" key="1">
    <source>
        <dbReference type="EMBL" id="KRR06149.1"/>
    </source>
</evidence>
<accession>A0A0R3LKB3</accession>